<proteinExistence type="predicted"/>
<organism evidence="1 2">
    <name type="scientific">Paralvinella palmiformis</name>
    <dbReference type="NCBI Taxonomy" id="53620"/>
    <lineage>
        <taxon>Eukaryota</taxon>
        <taxon>Metazoa</taxon>
        <taxon>Spiralia</taxon>
        <taxon>Lophotrochozoa</taxon>
        <taxon>Annelida</taxon>
        <taxon>Polychaeta</taxon>
        <taxon>Sedentaria</taxon>
        <taxon>Canalipalpata</taxon>
        <taxon>Terebellida</taxon>
        <taxon>Terebelliformia</taxon>
        <taxon>Alvinellidae</taxon>
        <taxon>Paralvinella</taxon>
    </lineage>
</organism>
<name>A0AAD9K073_9ANNE</name>
<sequence length="64" mass="7413">MEHIRILIILILKDIPKLMIYSISSFFSAFLPAVASPTRITHNTSTLTDNIYIKCKRYDELVWG</sequence>
<reference evidence="1" key="1">
    <citation type="journal article" date="2023" name="Mol. Biol. Evol.">
        <title>Third-Generation Sequencing Reveals the Adaptive Role of the Epigenome in Three Deep-Sea Polychaetes.</title>
        <authorList>
            <person name="Perez M."/>
            <person name="Aroh O."/>
            <person name="Sun Y."/>
            <person name="Lan Y."/>
            <person name="Juniper S.K."/>
            <person name="Young C.R."/>
            <person name="Angers B."/>
            <person name="Qian P.Y."/>
        </authorList>
    </citation>
    <scope>NUCLEOTIDE SEQUENCE</scope>
    <source>
        <strain evidence="1">P08H-3</strain>
    </source>
</reference>
<protein>
    <submittedName>
        <fullName evidence="1">Uncharacterized protein</fullName>
    </submittedName>
</protein>
<dbReference type="Proteomes" id="UP001208570">
    <property type="component" value="Unassembled WGS sequence"/>
</dbReference>
<accession>A0AAD9K073</accession>
<gene>
    <name evidence="1" type="ORF">LSH36_116g04019</name>
</gene>
<dbReference type="AlphaFoldDB" id="A0AAD9K073"/>
<evidence type="ECO:0000313" key="1">
    <source>
        <dbReference type="EMBL" id="KAK2161460.1"/>
    </source>
</evidence>
<evidence type="ECO:0000313" key="2">
    <source>
        <dbReference type="Proteomes" id="UP001208570"/>
    </source>
</evidence>
<comment type="caution">
    <text evidence="1">The sequence shown here is derived from an EMBL/GenBank/DDBJ whole genome shotgun (WGS) entry which is preliminary data.</text>
</comment>
<dbReference type="EMBL" id="JAODUP010000116">
    <property type="protein sequence ID" value="KAK2161460.1"/>
    <property type="molecule type" value="Genomic_DNA"/>
</dbReference>
<keyword evidence="2" id="KW-1185">Reference proteome</keyword>